<dbReference type="AlphaFoldDB" id="A0AAV5FMH9"/>
<evidence type="ECO:0000313" key="14">
    <source>
        <dbReference type="Proteomes" id="UP001054889"/>
    </source>
</evidence>
<keyword evidence="4" id="KW-0449">Lipoprotein</keyword>
<dbReference type="PANTHER" id="PTHR32077">
    <property type="entry name" value="FASCICLIN-LIKE ARABINOGALACTAN PROTEIN"/>
    <property type="match status" value="1"/>
</dbReference>
<evidence type="ECO:0000313" key="13">
    <source>
        <dbReference type="EMBL" id="GJN35948.1"/>
    </source>
</evidence>
<evidence type="ECO:0000256" key="10">
    <source>
        <dbReference type="SAM" id="MobiDB-lite"/>
    </source>
</evidence>
<keyword evidence="3" id="KW-1003">Cell membrane</keyword>
<evidence type="ECO:0000256" key="6">
    <source>
        <dbReference type="ARBA" id="ARBA00022974"/>
    </source>
</evidence>
<sequence length="320" mass="32987">MHGASPPHSPTNTAQLSILLLVIYTTASISLQCCTSTINHQLYQQNEATLIAACTKMAPHDDAIVIAIFLLLISSSAALSAHGQTTSAPAPSPSPPPPKTITAVLTKAGQFTKFLQLLKSTQEADQITNQLKGKSSTGGFTVFAPPDNAFAALPAGTLNSLSDEQKTALVQFHVVPQLLPAAQLDTVSNPVRTQAGDTGRGKFPLNVTSDSGGRQVNVSTGVVNATVDNTVYAGERLVVYQVSKVLLPWALYGPPVPPAPAPVGSGKKKKKADGTEDQAAVGDDDDAAGTTSAAVGARGGRGGFGVGAAAVAAAIWWWRM</sequence>
<keyword evidence="5 11" id="KW-0732">Signal</keyword>
<comment type="caution">
    <text evidence="13">The sequence shown here is derived from an EMBL/GenBank/DDBJ whole genome shotgun (WGS) entry which is preliminary data.</text>
</comment>
<dbReference type="InterPro" id="IPR000782">
    <property type="entry name" value="FAS1_domain"/>
</dbReference>
<comment type="subcellular location">
    <subcellularLocation>
        <location evidence="1">Cell membrane</location>
        <topology evidence="1">Lipid-anchor</topology>
        <topology evidence="1">GPI-anchor</topology>
    </subcellularLocation>
</comment>
<evidence type="ECO:0000259" key="12">
    <source>
        <dbReference type="PROSITE" id="PS50213"/>
    </source>
</evidence>
<keyword evidence="6" id="KW-0654">Proteoglycan</keyword>
<dbReference type="SMART" id="SM00554">
    <property type="entry name" value="FAS1"/>
    <property type="match status" value="1"/>
</dbReference>
<dbReference type="PANTHER" id="PTHR32077:SF84">
    <property type="entry name" value="OS05G0163300 PROTEIN"/>
    <property type="match status" value="1"/>
</dbReference>
<dbReference type="Pfam" id="PF02469">
    <property type="entry name" value="Fasciclin"/>
    <property type="match status" value="1"/>
</dbReference>
<evidence type="ECO:0000256" key="4">
    <source>
        <dbReference type="ARBA" id="ARBA00022622"/>
    </source>
</evidence>
<evidence type="ECO:0000256" key="7">
    <source>
        <dbReference type="ARBA" id="ARBA00023136"/>
    </source>
</evidence>
<dbReference type="EMBL" id="BQKI01000088">
    <property type="protein sequence ID" value="GJN35948.1"/>
    <property type="molecule type" value="Genomic_DNA"/>
</dbReference>
<name>A0AAV5FMH9_ELECO</name>
<dbReference type="InterPro" id="IPR036378">
    <property type="entry name" value="FAS1_dom_sf"/>
</dbReference>
<dbReference type="GO" id="GO:0098552">
    <property type="term" value="C:side of membrane"/>
    <property type="evidence" value="ECO:0007669"/>
    <property type="project" value="UniProtKB-KW"/>
</dbReference>
<reference evidence="13" key="1">
    <citation type="journal article" date="2018" name="DNA Res.">
        <title>Multiple hybrid de novo genome assembly of finger millet, an orphan allotetraploid crop.</title>
        <authorList>
            <person name="Hatakeyama M."/>
            <person name="Aluri S."/>
            <person name="Balachadran M.T."/>
            <person name="Sivarajan S.R."/>
            <person name="Patrignani A."/>
            <person name="Gruter S."/>
            <person name="Poveda L."/>
            <person name="Shimizu-Inatsugi R."/>
            <person name="Baeten J."/>
            <person name="Francoijs K.J."/>
            <person name="Nataraja K.N."/>
            <person name="Reddy Y.A.N."/>
            <person name="Phadnis S."/>
            <person name="Ravikumar R.L."/>
            <person name="Schlapbach R."/>
            <person name="Sreeman S.M."/>
            <person name="Shimizu K.K."/>
        </authorList>
    </citation>
    <scope>NUCLEOTIDE SEQUENCE</scope>
</reference>
<comment type="similarity">
    <text evidence="2">Belongs to the fasciclin-like AGP family.</text>
</comment>
<comment type="function">
    <text evidence="9">May be a cell surface adhesion protein.</text>
</comment>
<evidence type="ECO:0000256" key="1">
    <source>
        <dbReference type="ARBA" id="ARBA00004609"/>
    </source>
</evidence>
<keyword evidence="8" id="KW-0325">Glycoprotein</keyword>
<protein>
    <recommendedName>
        <fullName evidence="12">FAS1 domain-containing protein</fullName>
    </recommendedName>
</protein>
<dbReference type="FunFam" id="2.30.180.10:FF:000006">
    <property type="entry name" value="Fasciclin-like arabinogalactan protein 11"/>
    <property type="match status" value="1"/>
</dbReference>
<evidence type="ECO:0000256" key="9">
    <source>
        <dbReference type="ARBA" id="ARBA00024686"/>
    </source>
</evidence>
<evidence type="ECO:0000256" key="3">
    <source>
        <dbReference type="ARBA" id="ARBA00022475"/>
    </source>
</evidence>
<dbReference type="InterPro" id="IPR045003">
    <property type="entry name" value="FLA_A"/>
</dbReference>
<evidence type="ECO:0000256" key="2">
    <source>
        <dbReference type="ARBA" id="ARBA00007843"/>
    </source>
</evidence>
<accession>A0AAV5FMH9</accession>
<dbReference type="GO" id="GO:0009834">
    <property type="term" value="P:plant-type secondary cell wall biogenesis"/>
    <property type="evidence" value="ECO:0007669"/>
    <property type="project" value="TreeGrafter"/>
</dbReference>
<evidence type="ECO:0000256" key="8">
    <source>
        <dbReference type="ARBA" id="ARBA00023180"/>
    </source>
</evidence>
<feature type="domain" description="FAS1" evidence="12">
    <location>
        <begin position="98"/>
        <end position="246"/>
    </location>
</feature>
<keyword evidence="14" id="KW-1185">Reference proteome</keyword>
<keyword evidence="7" id="KW-0472">Membrane</keyword>
<evidence type="ECO:0000256" key="11">
    <source>
        <dbReference type="SAM" id="SignalP"/>
    </source>
</evidence>
<dbReference type="SUPFAM" id="SSF82153">
    <property type="entry name" value="FAS1 domain"/>
    <property type="match status" value="1"/>
</dbReference>
<evidence type="ECO:0000256" key="5">
    <source>
        <dbReference type="ARBA" id="ARBA00022729"/>
    </source>
</evidence>
<gene>
    <name evidence="13" type="primary">gb24766</name>
    <name evidence="13" type="ORF">PR202_gb24766</name>
</gene>
<organism evidence="13 14">
    <name type="scientific">Eleusine coracana subsp. coracana</name>
    <dbReference type="NCBI Taxonomy" id="191504"/>
    <lineage>
        <taxon>Eukaryota</taxon>
        <taxon>Viridiplantae</taxon>
        <taxon>Streptophyta</taxon>
        <taxon>Embryophyta</taxon>
        <taxon>Tracheophyta</taxon>
        <taxon>Spermatophyta</taxon>
        <taxon>Magnoliopsida</taxon>
        <taxon>Liliopsida</taxon>
        <taxon>Poales</taxon>
        <taxon>Poaceae</taxon>
        <taxon>PACMAD clade</taxon>
        <taxon>Chloridoideae</taxon>
        <taxon>Cynodonteae</taxon>
        <taxon>Eleusininae</taxon>
        <taxon>Eleusine</taxon>
    </lineage>
</organism>
<dbReference type="GO" id="GO:0005886">
    <property type="term" value="C:plasma membrane"/>
    <property type="evidence" value="ECO:0007669"/>
    <property type="project" value="UniProtKB-SubCell"/>
</dbReference>
<dbReference type="Gene3D" id="2.30.180.10">
    <property type="entry name" value="FAS1 domain"/>
    <property type="match status" value="1"/>
</dbReference>
<dbReference type="Proteomes" id="UP001054889">
    <property type="component" value="Unassembled WGS sequence"/>
</dbReference>
<feature type="chain" id="PRO_5043405696" description="FAS1 domain-containing protein" evidence="11">
    <location>
        <begin position="29"/>
        <end position="320"/>
    </location>
</feature>
<feature type="signal peptide" evidence="11">
    <location>
        <begin position="1"/>
        <end position="28"/>
    </location>
</feature>
<keyword evidence="4" id="KW-0336">GPI-anchor</keyword>
<dbReference type="PROSITE" id="PS50213">
    <property type="entry name" value="FAS1"/>
    <property type="match status" value="1"/>
</dbReference>
<feature type="region of interest" description="Disordered" evidence="10">
    <location>
        <begin position="260"/>
        <end position="292"/>
    </location>
</feature>
<reference evidence="13" key="2">
    <citation type="submission" date="2021-12" db="EMBL/GenBank/DDBJ databases">
        <title>Resequencing data analysis of finger millet.</title>
        <authorList>
            <person name="Hatakeyama M."/>
            <person name="Aluri S."/>
            <person name="Balachadran M.T."/>
            <person name="Sivarajan S.R."/>
            <person name="Poveda L."/>
            <person name="Shimizu-Inatsugi R."/>
            <person name="Schlapbach R."/>
            <person name="Sreeman S.M."/>
            <person name="Shimizu K.K."/>
        </authorList>
    </citation>
    <scope>NUCLEOTIDE SEQUENCE</scope>
</reference>
<proteinExistence type="inferred from homology"/>